<dbReference type="InterPro" id="IPR033112">
    <property type="entry name" value="PLA2_Asp_AS"/>
</dbReference>
<keyword evidence="27" id="KW-1185">Reference proteome</keyword>
<dbReference type="GO" id="GO:0005543">
    <property type="term" value="F:phospholipid binding"/>
    <property type="evidence" value="ECO:0007669"/>
    <property type="project" value="Ensembl"/>
</dbReference>
<reference evidence="25 28" key="4">
    <citation type="journal article" date="2020" name="Nature">
        <title>Six reference-quality genomes reveal evolution of bat adaptations.</title>
        <authorList>
            <person name="Jebb D."/>
            <person name="Huang Z."/>
            <person name="Pippel M."/>
            <person name="Hughes G.M."/>
            <person name="Lavrichenko K."/>
            <person name="Devanna P."/>
            <person name="Winkler S."/>
            <person name="Jermiin L.S."/>
            <person name="Skirmuntt E.C."/>
            <person name="Katzourakis A."/>
            <person name="Burkitt-Gray L."/>
            <person name="Ray D.A."/>
            <person name="Sullivan K.A.M."/>
            <person name="Roscito J.G."/>
            <person name="Kirilenko B.M."/>
            <person name="Davalos L.M."/>
            <person name="Corthals A.P."/>
            <person name="Power M.L."/>
            <person name="Jones G."/>
            <person name="Ransome R.D."/>
            <person name="Dechmann D.K.N."/>
            <person name="Locatelli A.G."/>
            <person name="Puechmaille S.J."/>
            <person name="Fedrigo O."/>
            <person name="Jarvis E.D."/>
            <person name="Hiller M."/>
            <person name="Vernes S.C."/>
            <person name="Myers E.W."/>
            <person name="Teeling E.C."/>
        </authorList>
    </citation>
    <scope>NUCLEOTIDE SEQUENCE [LARGE SCALE GENOMIC DNA]</scope>
    <source>
        <strain evidence="25">MRhiFer1</strain>
        <tissue evidence="25">Lung</tissue>
    </source>
</reference>
<evidence type="ECO:0000256" key="12">
    <source>
        <dbReference type="ARBA" id="ARBA00048221"/>
    </source>
</evidence>
<dbReference type="GO" id="GO:0046337">
    <property type="term" value="P:phosphatidylethanolamine metabolic process"/>
    <property type="evidence" value="ECO:0007669"/>
    <property type="project" value="Ensembl"/>
</dbReference>
<evidence type="ECO:0000256" key="19">
    <source>
        <dbReference type="PIRSR" id="PIRSR601211-1"/>
    </source>
</evidence>
<comment type="similarity">
    <text evidence="3 22">Belongs to the phospholipase A2 family.</text>
</comment>
<reference evidence="26 27" key="2">
    <citation type="journal article" date="2018" name="Annu Rev Anim Biosci">
        <title>Bat Biology, Genomes, and the Bat1K Project: To Generate Chromosome-Level Genomes for All Living Bat Species.</title>
        <authorList>
            <person name="Teeling E.C."/>
            <person name="Vernes S.C."/>
            <person name="Davalos L.M."/>
            <person name="Ray D.A."/>
            <person name="Gilbert M.T.P."/>
            <person name="Myers E."/>
        </authorList>
    </citation>
    <scope>NUCLEOTIDE SEQUENCE</scope>
</reference>
<evidence type="ECO:0000256" key="5">
    <source>
        <dbReference type="ARBA" id="ARBA00022638"/>
    </source>
</evidence>
<evidence type="ECO:0000313" key="26">
    <source>
        <dbReference type="Ensembl" id="ENSRFEP00010027410.1"/>
    </source>
</evidence>
<gene>
    <name evidence="26" type="primary">PLA2G2A</name>
    <name evidence="25" type="ORF">mRhiFer1_013087</name>
</gene>
<comment type="catalytic activity">
    <reaction evidence="8">
        <text>1-hexadecanoyl-2-(4Z,7Z,10Z,13Z,16Z,19Z-docosahexaenoyl)-sn-glycero-3-phosphocholine + H2O = (4Z,7Z,10Z,13Z,16Z,19Z)-docosahexaenoate + 1-hexadecanoyl-sn-glycero-3-phosphocholine + H(+)</text>
        <dbReference type="Rhea" id="RHEA:41231"/>
        <dbReference type="ChEBI" id="CHEBI:15377"/>
        <dbReference type="ChEBI" id="CHEBI:15378"/>
        <dbReference type="ChEBI" id="CHEBI:72998"/>
        <dbReference type="ChEBI" id="CHEBI:74963"/>
        <dbReference type="ChEBI" id="CHEBI:77016"/>
    </reaction>
    <physiologicalReaction direction="left-to-right" evidence="8">
        <dbReference type="Rhea" id="RHEA:41232"/>
    </physiologicalReaction>
</comment>
<dbReference type="SMART" id="SM00085">
    <property type="entry name" value="PA2c"/>
    <property type="match status" value="1"/>
</dbReference>
<dbReference type="CDD" id="cd00125">
    <property type="entry name" value="PLA2c"/>
    <property type="match status" value="1"/>
</dbReference>
<dbReference type="GO" id="GO:0070374">
    <property type="term" value="P:positive regulation of ERK1 and ERK2 cascade"/>
    <property type="evidence" value="ECO:0007669"/>
    <property type="project" value="Ensembl"/>
</dbReference>
<dbReference type="GO" id="GO:0031640">
    <property type="term" value="P:killing of cells of another organism"/>
    <property type="evidence" value="ECO:0007669"/>
    <property type="project" value="UniProtKB-KW"/>
</dbReference>
<feature type="binding site" evidence="20">
    <location>
        <position position="47"/>
    </location>
    <ligand>
        <name>Ca(2+)</name>
        <dbReference type="ChEBI" id="CHEBI:29108"/>
    </ligand>
</feature>
<organism evidence="26 27">
    <name type="scientific">Rhinolophus ferrumequinum</name>
    <name type="common">Greater horseshoe bat</name>
    <dbReference type="NCBI Taxonomy" id="59479"/>
    <lineage>
        <taxon>Eukaryota</taxon>
        <taxon>Metazoa</taxon>
        <taxon>Chordata</taxon>
        <taxon>Craniata</taxon>
        <taxon>Vertebrata</taxon>
        <taxon>Euteleostomi</taxon>
        <taxon>Mammalia</taxon>
        <taxon>Eutheria</taxon>
        <taxon>Laurasiatheria</taxon>
        <taxon>Chiroptera</taxon>
        <taxon>Yinpterochiroptera</taxon>
        <taxon>Rhinolophoidea</taxon>
        <taxon>Rhinolophidae</taxon>
        <taxon>Rhinolophinae</taxon>
        <taxon>Rhinolophus</taxon>
    </lineage>
</organism>
<dbReference type="GO" id="GO:0038166">
    <property type="term" value="P:angiotensin-activated signaling pathway"/>
    <property type="evidence" value="ECO:0007669"/>
    <property type="project" value="Ensembl"/>
</dbReference>
<comment type="cofactor">
    <cofactor evidence="20">
        <name>Ca(2+)</name>
        <dbReference type="ChEBI" id="CHEBI:29108"/>
    </cofactor>
    <text evidence="20">Binds 1 Ca(2+) ion per subunit.</text>
</comment>
<evidence type="ECO:0000256" key="8">
    <source>
        <dbReference type="ARBA" id="ARBA00036719"/>
    </source>
</evidence>
<evidence type="ECO:0000256" key="2">
    <source>
        <dbReference type="ARBA" id="ARBA00004613"/>
    </source>
</evidence>
<dbReference type="GO" id="GO:1902563">
    <property type="term" value="P:regulation of neutrophil activation"/>
    <property type="evidence" value="ECO:0007669"/>
    <property type="project" value="Ensembl"/>
</dbReference>
<feature type="disulfide bond" evidence="21">
    <location>
        <begin position="63"/>
        <end position="117"/>
    </location>
</feature>
<dbReference type="GeneTree" id="ENSGT00940000155096"/>
<dbReference type="EC" id="3.1.1.4" evidence="23"/>
<comment type="catalytic activity">
    <reaction evidence="10">
        <text>1-hexadecanoyl-2-(9Z-octadecenoyl)-sn-glycero-3-phospho-(1'-sn-glycerol) + H2O = 1-hexadecanoyl-sn-glycero-3-phospho-(1'-sn-glycerol) + (9Z)-octadecenoate + H(+)</text>
        <dbReference type="Rhea" id="RHEA:40919"/>
        <dbReference type="ChEBI" id="CHEBI:15377"/>
        <dbReference type="ChEBI" id="CHEBI:15378"/>
        <dbReference type="ChEBI" id="CHEBI:30823"/>
        <dbReference type="ChEBI" id="CHEBI:72841"/>
        <dbReference type="ChEBI" id="CHEBI:75158"/>
    </reaction>
    <physiologicalReaction direction="left-to-right" evidence="10">
        <dbReference type="Rhea" id="RHEA:40920"/>
    </physiologicalReaction>
</comment>
<dbReference type="CTD" id="5320"/>
<feature type="disulfide bond" evidence="21">
    <location>
        <begin position="70"/>
        <end position="110"/>
    </location>
</feature>
<evidence type="ECO:0000256" key="11">
    <source>
        <dbReference type="ARBA" id="ARBA00048080"/>
    </source>
</evidence>
<comment type="catalytic activity">
    <reaction evidence="13">
        <text>1,2-dihexadecanoyl-sn-glycero-3-phosphocholine + H2O = 1-hexadecanoyl-sn-glycero-3-phosphocholine + hexadecanoate + H(+)</text>
        <dbReference type="Rhea" id="RHEA:41223"/>
        <dbReference type="ChEBI" id="CHEBI:7896"/>
        <dbReference type="ChEBI" id="CHEBI:15377"/>
        <dbReference type="ChEBI" id="CHEBI:15378"/>
        <dbReference type="ChEBI" id="CHEBI:72998"/>
        <dbReference type="ChEBI" id="CHEBI:72999"/>
    </reaction>
    <physiologicalReaction direction="left-to-right" evidence="13">
        <dbReference type="Rhea" id="RHEA:41224"/>
    </physiologicalReaction>
</comment>
<evidence type="ECO:0000256" key="17">
    <source>
        <dbReference type="ARBA" id="ARBA00049039"/>
    </source>
</evidence>
<keyword evidence="23" id="KW-0443">Lipid metabolism</keyword>
<evidence type="ECO:0000256" key="15">
    <source>
        <dbReference type="ARBA" id="ARBA00048613"/>
    </source>
</evidence>
<dbReference type="GO" id="GO:0047498">
    <property type="term" value="F:calcium-dependent phospholipase A2 activity"/>
    <property type="evidence" value="ECO:0007669"/>
    <property type="project" value="Ensembl"/>
</dbReference>
<feature type="disulfide bond" evidence="21">
    <location>
        <begin position="69"/>
        <end position="144"/>
    </location>
</feature>
<dbReference type="GO" id="GO:0046470">
    <property type="term" value="P:phosphatidylcholine metabolic process"/>
    <property type="evidence" value="ECO:0007669"/>
    <property type="project" value="Ensembl"/>
</dbReference>
<evidence type="ECO:0000256" key="10">
    <source>
        <dbReference type="ARBA" id="ARBA00048015"/>
    </source>
</evidence>
<dbReference type="GO" id="GO:0046473">
    <property type="term" value="P:phosphatidic acid metabolic process"/>
    <property type="evidence" value="ECO:0007669"/>
    <property type="project" value="Ensembl"/>
</dbReference>
<evidence type="ECO:0000256" key="13">
    <source>
        <dbReference type="ARBA" id="ARBA00048227"/>
    </source>
</evidence>
<dbReference type="PROSITE" id="PS00118">
    <property type="entry name" value="PA2_HIS"/>
    <property type="match status" value="1"/>
</dbReference>
<feature type="disulfide bond" evidence="21">
    <location>
        <begin position="46"/>
        <end position="137"/>
    </location>
</feature>
<evidence type="ECO:0000256" key="7">
    <source>
        <dbReference type="ARBA" id="ARBA00023408"/>
    </source>
</evidence>
<feature type="disulfide bond" evidence="21">
    <location>
        <begin position="97"/>
        <end position="108"/>
    </location>
</feature>
<proteinExistence type="inferred from homology"/>
<evidence type="ECO:0000256" key="23">
    <source>
        <dbReference type="RuleBase" id="RU361236"/>
    </source>
</evidence>
<keyword evidence="20 23" id="KW-0106">Calcium</keyword>
<dbReference type="GO" id="GO:0005509">
    <property type="term" value="F:calcium ion binding"/>
    <property type="evidence" value="ECO:0007669"/>
    <property type="project" value="InterPro"/>
</dbReference>
<accession>A0A671FPC1</accession>
<name>A0A671FPC1_RHIFE</name>
<keyword evidence="4 23" id="KW-0964">Secreted</keyword>
<comment type="catalytic activity">
    <reaction evidence="15">
        <text>1-hexadecanoyl-2-(9Z-octadecenoyl)-sn-glycero-3-phosphoethanolamine + H2O = 1-hexadecanoyl-sn-glycero-3-phosphoethanolamine + (9Z)-octadecenoate + H(+)</text>
        <dbReference type="Rhea" id="RHEA:40911"/>
        <dbReference type="ChEBI" id="CHEBI:15377"/>
        <dbReference type="ChEBI" id="CHEBI:15378"/>
        <dbReference type="ChEBI" id="CHEBI:30823"/>
        <dbReference type="ChEBI" id="CHEBI:73004"/>
        <dbReference type="ChEBI" id="CHEBI:73007"/>
    </reaction>
    <physiologicalReaction direction="left-to-right" evidence="15">
        <dbReference type="Rhea" id="RHEA:40912"/>
    </physiologicalReaction>
</comment>
<dbReference type="PRINTS" id="PR00389">
    <property type="entry name" value="PHPHLIPASEA2"/>
</dbReference>
<keyword evidence="20" id="KW-0479">Metal-binding</keyword>
<comment type="catalytic activity">
    <reaction evidence="7">
        <text>1-hexadecanoyl-2-(9Z,12Z-octadecadienoyl)-sn-glycero-3-phosphocholine + H2O = (9Z,12Z)-octadecadienoate + 1-hexadecanoyl-sn-glycero-3-phosphocholine + H(+)</text>
        <dbReference type="Rhea" id="RHEA:40811"/>
        <dbReference type="ChEBI" id="CHEBI:15377"/>
        <dbReference type="ChEBI" id="CHEBI:15378"/>
        <dbReference type="ChEBI" id="CHEBI:30245"/>
        <dbReference type="ChEBI" id="CHEBI:72998"/>
        <dbReference type="ChEBI" id="CHEBI:73002"/>
    </reaction>
    <physiologicalReaction direction="left-to-right" evidence="7">
        <dbReference type="Rhea" id="RHEA:40812"/>
    </physiologicalReaction>
</comment>
<dbReference type="PANTHER" id="PTHR11716">
    <property type="entry name" value="PHOSPHOLIPASE A2 FAMILY MEMBER"/>
    <property type="match status" value="1"/>
</dbReference>
<reference evidence="26 27" key="3">
    <citation type="submission" date="2018-12" db="EMBL/GenBank/DDBJ databases">
        <title>G10K-VGP greater horseshoe bat female genome, primary haplotype.</title>
        <authorList>
            <person name="Teeling E."/>
            <person name="Myers G."/>
            <person name="Vernes S."/>
            <person name="Pippel M."/>
            <person name="Winkler S."/>
            <person name="Fedrigo O."/>
            <person name="Rhie A."/>
            <person name="Koren S."/>
            <person name="Phillippy A."/>
            <person name="Lewin H."/>
            <person name="Damas J."/>
            <person name="Howe K."/>
            <person name="Mountcastle J."/>
            <person name="Jarvis E.D."/>
        </authorList>
    </citation>
    <scope>NUCLEOTIDE SEQUENCE [LARGE SCALE GENOMIC DNA]</scope>
</reference>
<evidence type="ECO:0000313" key="27">
    <source>
        <dbReference type="Proteomes" id="UP000472240"/>
    </source>
</evidence>
<comment type="catalytic activity">
    <reaction evidence="16">
        <text>1-hexadecanoyl-2-(9Z-octadecenoyl)-sn-glycero-3-phosphocholine + H2O = 1-hexadecanoyl-sn-glycero-3-phosphocholine + (9Z)-octadecenoate + H(+)</text>
        <dbReference type="Rhea" id="RHEA:38779"/>
        <dbReference type="ChEBI" id="CHEBI:15377"/>
        <dbReference type="ChEBI" id="CHEBI:15378"/>
        <dbReference type="ChEBI" id="CHEBI:30823"/>
        <dbReference type="ChEBI" id="CHEBI:72998"/>
        <dbReference type="ChEBI" id="CHEBI:73001"/>
    </reaction>
    <physiologicalReaction direction="left-to-right" evidence="16">
        <dbReference type="Rhea" id="RHEA:38780"/>
    </physiologicalReaction>
</comment>
<evidence type="ECO:0000256" key="9">
    <source>
        <dbReference type="ARBA" id="ARBA00036775"/>
    </source>
</evidence>
<dbReference type="GO" id="GO:0005783">
    <property type="term" value="C:endoplasmic reticulum"/>
    <property type="evidence" value="ECO:0007669"/>
    <property type="project" value="Ensembl"/>
</dbReference>
<feature type="binding site" evidence="20">
    <location>
        <position position="68"/>
    </location>
    <ligand>
        <name>Ca(2+)</name>
        <dbReference type="ChEBI" id="CHEBI:29108"/>
    </ligand>
</feature>
<feature type="disulfide bond" evidence="21">
    <location>
        <begin position="48"/>
        <end position="64"/>
    </location>
</feature>
<keyword evidence="6 21" id="KW-1015">Disulfide bond</keyword>
<dbReference type="KEGG" id="rfq:117026523"/>
<dbReference type="Proteomes" id="UP000585614">
    <property type="component" value="Unassembled WGS sequence"/>
</dbReference>
<comment type="catalytic activity">
    <reaction evidence="9">
        <text>a 1,2-diacyl-sn-glycero-3-phosphoethanolamine + H2O = a 1-acyl-sn-glycero-3-phosphoethanolamine + a fatty acid + H(+)</text>
        <dbReference type="Rhea" id="RHEA:44604"/>
        <dbReference type="ChEBI" id="CHEBI:15377"/>
        <dbReference type="ChEBI" id="CHEBI:15378"/>
        <dbReference type="ChEBI" id="CHEBI:28868"/>
        <dbReference type="ChEBI" id="CHEBI:64381"/>
        <dbReference type="ChEBI" id="CHEBI:64612"/>
    </reaction>
    <physiologicalReaction direction="left-to-right" evidence="9">
        <dbReference type="Rhea" id="RHEA:44605"/>
    </physiologicalReaction>
</comment>
<evidence type="ECO:0000256" key="21">
    <source>
        <dbReference type="PIRSR" id="PIRSR601211-3"/>
    </source>
</evidence>
<evidence type="ECO:0000256" key="6">
    <source>
        <dbReference type="ARBA" id="ARBA00023157"/>
    </source>
</evidence>
<dbReference type="Proteomes" id="UP000472240">
    <property type="component" value="Chromosome 9"/>
</dbReference>
<evidence type="ECO:0000256" key="16">
    <source>
        <dbReference type="ARBA" id="ARBA00048699"/>
    </source>
</evidence>
<dbReference type="InterPro" id="IPR036444">
    <property type="entry name" value="PLipase_A2_dom_sf"/>
</dbReference>
<reference evidence="26" key="5">
    <citation type="submission" date="2025-05" db="UniProtKB">
        <authorList>
            <consortium name="Ensembl"/>
        </authorList>
    </citation>
    <scope>IDENTIFICATION</scope>
</reference>
<dbReference type="EMBL" id="JACAGC010000009">
    <property type="protein sequence ID" value="KAF6345350.1"/>
    <property type="molecule type" value="Genomic_DNA"/>
</dbReference>
<dbReference type="GO" id="GO:0042130">
    <property type="term" value="P:negative regulation of T cell proliferation"/>
    <property type="evidence" value="ECO:0007669"/>
    <property type="project" value="TreeGrafter"/>
</dbReference>
<evidence type="ECO:0000256" key="14">
    <source>
        <dbReference type="ARBA" id="ARBA00048541"/>
    </source>
</evidence>
<evidence type="ECO:0000256" key="20">
    <source>
        <dbReference type="PIRSR" id="PIRSR601211-2"/>
    </source>
</evidence>
<evidence type="ECO:0000313" key="25">
    <source>
        <dbReference type="EMBL" id="KAF6345350.1"/>
    </source>
</evidence>
<dbReference type="OMA" id="GDQDYCK"/>
<evidence type="ECO:0000313" key="28">
    <source>
        <dbReference type="Proteomes" id="UP000585614"/>
    </source>
</evidence>
<feature type="active site" evidence="19">
    <location>
        <position position="111"/>
    </location>
</feature>
<comment type="catalytic activity">
    <reaction evidence="12">
        <text>N-hexadecanoyl-1,2-di-(9Z-octadecenoyl)-sn-glycero-3-phosphoethanolamine + H2O = N-hexadecanoyl-1-(9Z-octadecenoyl)-sn-glycero-3-phosphoethanolamine + (9Z)-octadecenoate + H(+)</text>
        <dbReference type="Rhea" id="RHEA:45424"/>
        <dbReference type="ChEBI" id="CHEBI:15377"/>
        <dbReference type="ChEBI" id="CHEBI:15378"/>
        <dbReference type="ChEBI" id="CHEBI:30823"/>
        <dbReference type="ChEBI" id="CHEBI:78097"/>
        <dbReference type="ChEBI" id="CHEBI:85217"/>
    </reaction>
    <physiologicalReaction direction="left-to-right" evidence="12">
        <dbReference type="Rhea" id="RHEA:45425"/>
    </physiologicalReaction>
</comment>
<dbReference type="PROSITE" id="PS00119">
    <property type="entry name" value="PA2_ASP"/>
    <property type="match status" value="1"/>
</dbReference>
<evidence type="ECO:0000256" key="1">
    <source>
        <dbReference type="ARBA" id="ARBA00004450"/>
    </source>
</evidence>
<feature type="domain" description="Phospholipase A2-like central" evidence="24">
    <location>
        <begin position="21"/>
        <end position="138"/>
    </location>
</feature>
<evidence type="ECO:0000256" key="4">
    <source>
        <dbReference type="ARBA" id="ARBA00022525"/>
    </source>
</evidence>
<feature type="binding site" evidence="20">
    <location>
        <position position="49"/>
    </location>
    <ligand>
        <name>Ca(2+)</name>
        <dbReference type="ChEBI" id="CHEBI:29108"/>
    </ligand>
</feature>
<feature type="binding site" evidence="20">
    <location>
        <position position="51"/>
    </location>
    <ligand>
        <name>Ca(2+)</name>
        <dbReference type="ChEBI" id="CHEBI:29108"/>
    </ligand>
</feature>
<dbReference type="Gene3D" id="1.20.90.10">
    <property type="entry name" value="Phospholipase A2 domain"/>
    <property type="match status" value="1"/>
</dbReference>
<dbReference type="OrthoDB" id="5841574at2759"/>
<evidence type="ECO:0000256" key="22">
    <source>
        <dbReference type="RuleBase" id="RU003654"/>
    </source>
</evidence>
<dbReference type="GO" id="GO:0005741">
    <property type="term" value="C:mitochondrial outer membrane"/>
    <property type="evidence" value="ECO:0007669"/>
    <property type="project" value="UniProtKB-SubCell"/>
</dbReference>
<evidence type="ECO:0000259" key="24">
    <source>
        <dbReference type="SMART" id="SM00085"/>
    </source>
</evidence>
<evidence type="ECO:0000256" key="18">
    <source>
        <dbReference type="ARBA" id="ARBA00049282"/>
    </source>
</evidence>
<evidence type="ECO:0000256" key="3">
    <source>
        <dbReference type="ARBA" id="ARBA00007056"/>
    </source>
</evidence>
<sequence>MKTLLLLAVITSFGLLETHGDLVDFAKMIFKKTGKEAMSSYGFYGCYCGYGGKGTPKDATDRCCVAHDCCYKRLERRGCGTKLLSYKFAYNRGQVICERGDYCKTQLCECDKAAVNCFVRNKSTYNKNYRFYDNKLCSGRTVQC</sequence>
<keyword evidence="23" id="KW-0378">Hydrolase</keyword>
<dbReference type="GO" id="GO:0005615">
    <property type="term" value="C:extracellular space"/>
    <property type="evidence" value="ECO:0007669"/>
    <property type="project" value="Ensembl"/>
</dbReference>
<comment type="catalytic activity">
    <reaction evidence="11">
        <text>1,2-dihexadecanoyl-sn-glycero-3-phospho-(1'-sn-glycerol) + H2O = 1-hexadecanoyl-sn-glycero-3-phospho-(1'-sn-glycerol) + hexadecanoate + H(+)</text>
        <dbReference type="Rhea" id="RHEA:45472"/>
        <dbReference type="ChEBI" id="CHEBI:7896"/>
        <dbReference type="ChEBI" id="CHEBI:15377"/>
        <dbReference type="ChEBI" id="CHEBI:15378"/>
        <dbReference type="ChEBI" id="CHEBI:72829"/>
        <dbReference type="ChEBI" id="CHEBI:75158"/>
    </reaction>
    <physiologicalReaction direction="left-to-right" evidence="11">
        <dbReference type="Rhea" id="RHEA:45473"/>
    </physiologicalReaction>
</comment>
<dbReference type="GO" id="GO:0016042">
    <property type="term" value="P:lipid catabolic process"/>
    <property type="evidence" value="ECO:0007669"/>
    <property type="project" value="InterPro"/>
</dbReference>
<feature type="active site" evidence="19">
    <location>
        <position position="67"/>
    </location>
</feature>
<comment type="subcellular location">
    <subcellularLocation>
        <location evidence="1">Mitochondrion outer membrane</location>
        <topology evidence="1">Peripheral membrane protein</topology>
    </subcellularLocation>
    <subcellularLocation>
        <location evidence="2 23">Secreted</location>
    </subcellularLocation>
</comment>
<dbReference type="PANTHER" id="PTHR11716:SF9">
    <property type="entry name" value="PHOSPHOLIPASE A2, MEMBRANE ASSOCIATED"/>
    <property type="match status" value="1"/>
</dbReference>
<dbReference type="InterPro" id="IPR033113">
    <property type="entry name" value="PLA2_histidine"/>
</dbReference>
<keyword evidence="5" id="KW-0081">Bacteriolytic enzyme</keyword>
<dbReference type="AlphaFoldDB" id="A0A671FPC1"/>
<dbReference type="Ensembl" id="ENSRFET00010029764.1">
    <property type="protein sequence ID" value="ENSRFEP00010027410.1"/>
    <property type="gene ID" value="ENSRFEG00010018203.1"/>
</dbReference>
<dbReference type="InterPro" id="IPR016090">
    <property type="entry name" value="PLA2-like_dom"/>
</dbReference>
<dbReference type="GO" id="GO:0034374">
    <property type="term" value="P:low-density lipoprotein particle remodeling"/>
    <property type="evidence" value="ECO:0007669"/>
    <property type="project" value="Ensembl"/>
</dbReference>
<dbReference type="GO" id="GO:0050482">
    <property type="term" value="P:arachidonate secretion"/>
    <property type="evidence" value="ECO:0007669"/>
    <property type="project" value="InterPro"/>
</dbReference>
<comment type="catalytic activity">
    <reaction evidence="17">
        <text>1-hexadecanoyl-2-(9Z,12Z-octadecadienoyl)-sn-glycero-3-phosphoethanolamine + H2O = 1-hexadecanoyl-sn-glycero-3-phosphoethanolamine + (9Z,12Z)-octadecadienoate + H(+)</text>
        <dbReference type="Rhea" id="RHEA:40815"/>
        <dbReference type="ChEBI" id="CHEBI:15377"/>
        <dbReference type="ChEBI" id="CHEBI:15378"/>
        <dbReference type="ChEBI" id="CHEBI:30245"/>
        <dbReference type="ChEBI" id="CHEBI:73004"/>
        <dbReference type="ChEBI" id="CHEBI:73008"/>
    </reaction>
    <physiologicalReaction direction="left-to-right" evidence="17">
        <dbReference type="Rhea" id="RHEA:40816"/>
    </physiologicalReaction>
</comment>
<dbReference type="InterPro" id="IPR001211">
    <property type="entry name" value="PLA2"/>
</dbReference>
<dbReference type="RefSeq" id="XP_032969185.1">
    <property type="nucleotide sequence ID" value="XM_033113294.1"/>
</dbReference>
<comment type="catalytic activity">
    <reaction evidence="23">
        <text>a 1,2-diacyl-sn-glycero-3-phosphocholine + H2O = a 1-acyl-sn-glycero-3-phosphocholine + a fatty acid + H(+)</text>
        <dbReference type="Rhea" id="RHEA:15801"/>
        <dbReference type="ChEBI" id="CHEBI:15377"/>
        <dbReference type="ChEBI" id="CHEBI:15378"/>
        <dbReference type="ChEBI" id="CHEBI:28868"/>
        <dbReference type="ChEBI" id="CHEBI:57643"/>
        <dbReference type="ChEBI" id="CHEBI:58168"/>
        <dbReference type="EC" id="3.1.1.4"/>
    </reaction>
</comment>
<keyword evidence="23" id="KW-0732">Signal</keyword>
<dbReference type="FunFam" id="1.20.90.10:FF:000001">
    <property type="entry name" value="Basic phospholipase A2 homolog"/>
    <property type="match status" value="1"/>
</dbReference>
<dbReference type="Pfam" id="PF00068">
    <property type="entry name" value="Phospholip_A2_1"/>
    <property type="match status" value="1"/>
</dbReference>
<comment type="catalytic activity">
    <reaction evidence="18">
        <text>1-hexadecanoyl-2-(9Z-octadecenoyl)-sn-glycero-3-phosphoglycerol + H2O = 1-hexadecanoyl-sn-glycero-3-phosphoglycerol + (9Z)-octadecenoate + H(+)</text>
        <dbReference type="Rhea" id="RHEA:44524"/>
        <dbReference type="ChEBI" id="CHEBI:15377"/>
        <dbReference type="ChEBI" id="CHEBI:15378"/>
        <dbReference type="ChEBI" id="CHEBI:30823"/>
        <dbReference type="ChEBI" id="CHEBI:84472"/>
        <dbReference type="ChEBI" id="CHEBI:84475"/>
    </reaction>
    <physiologicalReaction direction="left-to-right" evidence="18">
        <dbReference type="Rhea" id="RHEA:44525"/>
    </physiologicalReaction>
</comment>
<feature type="chain" id="PRO_5044517341" description="Phospholipase A2" evidence="23">
    <location>
        <begin position="21"/>
        <end position="144"/>
    </location>
</feature>
<feature type="signal peptide" evidence="23">
    <location>
        <begin position="1"/>
        <end position="20"/>
    </location>
</feature>
<dbReference type="GO" id="GO:0050830">
    <property type="term" value="P:defense response to Gram-positive bacterium"/>
    <property type="evidence" value="ECO:0007669"/>
    <property type="project" value="Ensembl"/>
</dbReference>
<keyword evidence="5" id="KW-0929">Antimicrobial</keyword>
<comment type="catalytic activity">
    <reaction evidence="14">
        <text>1-hexadecanoyl-2-(5Z,8Z,11Z,14Z-eicosatetraenoyl)-sn-glycero-3-phosphoethanolamine + H2O = 1-hexadecanoyl-sn-glycero-3-phosphoethanolamine + (5Z,8Z,11Z,14Z)-eicosatetraenoate + H(+)</text>
        <dbReference type="Rhea" id="RHEA:40431"/>
        <dbReference type="ChEBI" id="CHEBI:15377"/>
        <dbReference type="ChEBI" id="CHEBI:15378"/>
        <dbReference type="ChEBI" id="CHEBI:32395"/>
        <dbReference type="ChEBI" id="CHEBI:73004"/>
        <dbReference type="ChEBI" id="CHEBI:73009"/>
    </reaction>
    <physiologicalReaction direction="left-to-right" evidence="14">
        <dbReference type="Rhea" id="RHEA:40432"/>
    </physiologicalReaction>
</comment>
<reference evidence="26 27" key="1">
    <citation type="journal article" date="2015" name="Annu Rev Anim Biosci">
        <title>The Genome 10K Project: a way forward.</title>
        <authorList>
            <person name="Koepfli K.P."/>
            <person name="Paten B."/>
            <person name="O'Brien S.J."/>
            <person name="Koepfli K.P."/>
            <person name="Paten B."/>
            <person name="Antunes A."/>
            <person name="Belov K."/>
            <person name="Bustamante C."/>
            <person name="Castoe T.A."/>
            <person name="Clawson H."/>
            <person name="Crawford A.J."/>
            <person name="Diekhans M."/>
            <person name="Distel D."/>
            <person name="Durbin R."/>
            <person name="Earl D."/>
            <person name="Fujita M.K."/>
            <person name="Gamble T."/>
            <person name="Georges A."/>
            <person name="Gemmell N."/>
            <person name="Gilbert M.T."/>
            <person name="Graves J.M."/>
            <person name="Green R.E."/>
            <person name="Hickey G."/>
            <person name="Jarvis E.D."/>
            <person name="Johnson W."/>
            <person name="Komissarov A."/>
            <person name="Korf I."/>
            <person name="Kuhn R."/>
            <person name="Larkin D.M."/>
            <person name="Lewin H."/>
            <person name="Lopez J.V."/>
            <person name="Ma J."/>
            <person name="Marques-Bonet T."/>
            <person name="Miller W."/>
            <person name="Murphy R."/>
            <person name="Pevzner P."/>
            <person name="Shapiro B."/>
            <person name="Steiner C."/>
            <person name="Tamazian G."/>
            <person name="Venkatesh B."/>
            <person name="Wang J."/>
            <person name="Wayne R."/>
            <person name="Wiley E."/>
            <person name="Yang H."/>
            <person name="Zhang G."/>
            <person name="Haussler D."/>
            <person name="Ryder O."/>
            <person name="O'Brien S.J."/>
        </authorList>
    </citation>
    <scope>NUCLEOTIDE SEQUENCE</scope>
</reference>
<feature type="disulfide bond" evidence="21">
    <location>
        <begin position="79"/>
        <end position="103"/>
    </location>
</feature>
<dbReference type="SUPFAM" id="SSF48619">
    <property type="entry name" value="Phospholipase A2, PLA2"/>
    <property type="match status" value="1"/>
</dbReference>
<dbReference type="GeneID" id="117026523"/>
<protein>
    <recommendedName>
        <fullName evidence="23">Phospholipase A2</fullName>
        <ecNumber evidence="23">3.1.1.4</ecNumber>
    </recommendedName>
</protein>